<reference evidence="4 5" key="1">
    <citation type="submission" date="2023-09" db="EMBL/GenBank/DDBJ databases">
        <title>Multi-omics analysis of a traditional fermented food reveals byproduct-associated fungal strains for waste-to-food upcycling.</title>
        <authorList>
            <consortium name="Lawrence Berkeley National Laboratory"/>
            <person name="Rekdal V.M."/>
            <person name="Villalobos-Escobedo J.M."/>
            <person name="Rodriguez-Valeron N."/>
            <person name="Garcia M.O."/>
            <person name="Vasquez D.P."/>
            <person name="Damayanti I."/>
            <person name="Sorensen P.M."/>
            <person name="Baidoo E.E."/>
            <person name="De Carvalho A.C."/>
            <person name="Riley R."/>
            <person name="Lipzen A."/>
            <person name="He G."/>
            <person name="Yan M."/>
            <person name="Haridas S."/>
            <person name="Daum C."/>
            <person name="Yoshinaga Y."/>
            <person name="Ng V."/>
            <person name="Grigoriev I.V."/>
            <person name="Munk R."/>
            <person name="Nuraida L."/>
            <person name="Wijaya C.H."/>
            <person name="Morales P.-C."/>
            <person name="Keasling J.D."/>
        </authorList>
    </citation>
    <scope>NUCLEOTIDE SEQUENCE [LARGE SCALE GENOMIC DNA]</scope>
    <source>
        <strain evidence="4 5">FGSC 2613</strain>
    </source>
</reference>
<feature type="region of interest" description="Disordered" evidence="2">
    <location>
        <begin position="450"/>
        <end position="538"/>
    </location>
</feature>
<comment type="similarity">
    <text evidence="1">Belongs to the glycosyltransferase 32 family.</text>
</comment>
<keyword evidence="3" id="KW-0812">Transmembrane</keyword>
<comment type="caution">
    <text evidence="4">The sequence shown here is derived from an EMBL/GenBank/DDBJ whole genome shotgun (WGS) entry which is preliminary data.</text>
</comment>
<evidence type="ECO:0000256" key="3">
    <source>
        <dbReference type="SAM" id="Phobius"/>
    </source>
</evidence>
<evidence type="ECO:0000313" key="4">
    <source>
        <dbReference type="EMBL" id="KAL0472878.1"/>
    </source>
</evidence>
<dbReference type="SUPFAM" id="SSF53448">
    <property type="entry name" value="Nucleotide-diphospho-sugar transferases"/>
    <property type="match status" value="1"/>
</dbReference>
<dbReference type="EMBL" id="JAVLET010000002">
    <property type="protein sequence ID" value="KAL0472878.1"/>
    <property type="molecule type" value="Genomic_DNA"/>
</dbReference>
<sequence>MSSPPLSPLSPLSPTLGSIPVRWRQMSETGTGAFRNRIPTQLRRTLPLYAVVAVLLFLMFNAHVVTLPPSASSILNSHHQQQQPADHGFPKKIWQSWKVDPYNMATRDLNTAKTWTSKNPGYRYELLTDNNDMVYVEEQYGPHGINRPDIIDFYRAVNISIIKADLLRYLIMYAEGGVYADIDVEALRPIKRFVPERYWDSLSEIDMVVGIEIDQPEFRDHPILGSKCMSFCQWTFMCKPRLPVMLNLVENIMTWLNSLAAQQQVHLSELHLDFDEVISGTGPSAFTIALLKEMNRISHGPKEITWDNFHAMDESKVVSRVLVLDVEAFAAGQGHSDSGNHNARGALVKHHYHASNWPSKHPRYAHPVYGEVERCNWDLACVQKWDRDVEAYKSLSIEEQNKLKEERRMELEKLREQQLKEQEQAIRLEQFGEAVRKAEEEQRRREELEREMKERMRVEDQALKPLHPEQAEAEEKKEGEELIMFGGRPVPGQGQGQGQSQDSLKGANGEGGQKKVVEQQPVFGQPMPQNGDKPFGGL</sequence>
<name>A0ABR3DLR9_NEUIN</name>
<proteinExistence type="inferred from homology"/>
<feature type="compositionally biased region" description="Basic and acidic residues" evidence="2">
    <location>
        <begin position="450"/>
        <end position="480"/>
    </location>
</feature>
<feature type="transmembrane region" description="Helical" evidence="3">
    <location>
        <begin position="46"/>
        <end position="65"/>
    </location>
</feature>
<evidence type="ECO:0000256" key="2">
    <source>
        <dbReference type="SAM" id="MobiDB-lite"/>
    </source>
</evidence>
<dbReference type="InterPro" id="IPR007577">
    <property type="entry name" value="GlycoTrfase_DXD_sugar-bd_CS"/>
</dbReference>
<evidence type="ECO:0000313" key="5">
    <source>
        <dbReference type="Proteomes" id="UP001451303"/>
    </source>
</evidence>
<accession>A0ABR3DLR9</accession>
<evidence type="ECO:0000256" key="1">
    <source>
        <dbReference type="ARBA" id="ARBA00009003"/>
    </source>
</evidence>
<organism evidence="4 5">
    <name type="scientific">Neurospora intermedia</name>
    <dbReference type="NCBI Taxonomy" id="5142"/>
    <lineage>
        <taxon>Eukaryota</taxon>
        <taxon>Fungi</taxon>
        <taxon>Dikarya</taxon>
        <taxon>Ascomycota</taxon>
        <taxon>Pezizomycotina</taxon>
        <taxon>Sordariomycetes</taxon>
        <taxon>Sordariomycetidae</taxon>
        <taxon>Sordariales</taxon>
        <taxon>Sordariaceae</taxon>
        <taxon>Neurospora</taxon>
    </lineage>
</organism>
<keyword evidence="5" id="KW-1185">Reference proteome</keyword>
<dbReference type="PANTHER" id="PTHR31834">
    <property type="entry name" value="INITIATION-SPECIFIC ALPHA-1,6-MANNOSYLTRANSFERASE"/>
    <property type="match status" value="1"/>
</dbReference>
<dbReference type="PANTHER" id="PTHR31834:SF8">
    <property type="entry name" value="TRANSFERASE, PUTATIVE (AFU_ORTHOLOGUE AFUA_6G14040)-RELATED"/>
    <property type="match status" value="1"/>
</dbReference>
<gene>
    <name evidence="4" type="ORF">QR685DRAFT_515192</name>
</gene>
<dbReference type="Gene3D" id="3.90.550.20">
    <property type="match status" value="1"/>
</dbReference>
<keyword evidence="3" id="KW-0472">Membrane</keyword>
<dbReference type="Proteomes" id="UP001451303">
    <property type="component" value="Unassembled WGS sequence"/>
</dbReference>
<dbReference type="Pfam" id="PF04488">
    <property type="entry name" value="Gly_transf_sug"/>
    <property type="match status" value="1"/>
</dbReference>
<dbReference type="InterPro" id="IPR029044">
    <property type="entry name" value="Nucleotide-diphossugar_trans"/>
</dbReference>
<dbReference type="InterPro" id="IPR039367">
    <property type="entry name" value="Och1-like"/>
</dbReference>
<keyword evidence="3" id="KW-1133">Transmembrane helix</keyword>
<protein>
    <submittedName>
        <fullName evidence="4">Alpha-1,6-mannosyltransferase</fullName>
    </submittedName>
</protein>